<evidence type="ECO:0000313" key="2">
    <source>
        <dbReference type="Proteomes" id="UP000887565"/>
    </source>
</evidence>
<accession>A0A915JMK6</accession>
<evidence type="ECO:0000259" key="1">
    <source>
        <dbReference type="PROSITE" id="PS50940"/>
    </source>
</evidence>
<evidence type="ECO:0000313" key="3">
    <source>
        <dbReference type="WBParaSite" id="nRc.2.0.1.t27221-RA"/>
    </source>
</evidence>
<dbReference type="InterPro" id="IPR036508">
    <property type="entry name" value="Chitin-bd_dom_sf"/>
</dbReference>
<feature type="domain" description="Chitin-binding type-2" evidence="1">
    <location>
        <begin position="1"/>
        <end position="46"/>
    </location>
</feature>
<dbReference type="SUPFAM" id="SSF57625">
    <property type="entry name" value="Invertebrate chitin-binding proteins"/>
    <property type="match status" value="1"/>
</dbReference>
<keyword evidence="2" id="KW-1185">Reference proteome</keyword>
<proteinExistence type="predicted"/>
<dbReference type="InterPro" id="IPR002557">
    <property type="entry name" value="Chitin-bd_dom"/>
</dbReference>
<dbReference type="Gene3D" id="2.170.140.10">
    <property type="entry name" value="Chitin binding domain"/>
    <property type="match status" value="1"/>
</dbReference>
<dbReference type="Pfam" id="PF01607">
    <property type="entry name" value="CBM_14"/>
    <property type="match status" value="1"/>
</dbReference>
<name>A0A915JMK6_ROMCU</name>
<organism evidence="2 3">
    <name type="scientific">Romanomermis culicivorax</name>
    <name type="common">Nematode worm</name>
    <dbReference type="NCBI Taxonomy" id="13658"/>
    <lineage>
        <taxon>Eukaryota</taxon>
        <taxon>Metazoa</taxon>
        <taxon>Ecdysozoa</taxon>
        <taxon>Nematoda</taxon>
        <taxon>Enoplea</taxon>
        <taxon>Dorylaimia</taxon>
        <taxon>Mermithida</taxon>
        <taxon>Mermithoidea</taxon>
        <taxon>Mermithidae</taxon>
        <taxon>Romanomermis</taxon>
    </lineage>
</organism>
<dbReference type="GO" id="GO:0005576">
    <property type="term" value="C:extracellular region"/>
    <property type="evidence" value="ECO:0007669"/>
    <property type="project" value="InterPro"/>
</dbReference>
<protein>
    <submittedName>
        <fullName evidence="3">Chitin-binding type-2 domain-containing protein</fullName>
    </submittedName>
</protein>
<dbReference type="GO" id="GO:0008061">
    <property type="term" value="F:chitin binding"/>
    <property type="evidence" value="ECO:0007669"/>
    <property type="project" value="InterPro"/>
</dbReference>
<dbReference type="Proteomes" id="UP000887565">
    <property type="component" value="Unplaced"/>
</dbReference>
<dbReference type="WBParaSite" id="nRc.2.0.1.t27221-RA">
    <property type="protein sequence ID" value="nRc.2.0.1.t27221-RA"/>
    <property type="gene ID" value="nRc.2.0.1.g27221"/>
</dbReference>
<reference evidence="3" key="1">
    <citation type="submission" date="2022-11" db="UniProtKB">
        <authorList>
            <consortium name="WormBaseParasite"/>
        </authorList>
    </citation>
    <scope>IDENTIFICATION</scope>
</reference>
<sequence>MTDTRADPSNCSLFFDCDVHKSCPNGFLFDSECGFCDVARKVNCSIKQDLTI</sequence>
<dbReference type="PROSITE" id="PS50940">
    <property type="entry name" value="CHIT_BIND_II"/>
    <property type="match status" value="1"/>
</dbReference>
<dbReference type="AlphaFoldDB" id="A0A915JMK6"/>